<proteinExistence type="predicted"/>
<dbReference type="AlphaFoldDB" id="A0A3P7PIQ2"/>
<organism evidence="1 2">
    <name type="scientific">Dibothriocephalus latus</name>
    <name type="common">Fish tapeworm</name>
    <name type="synonym">Diphyllobothrium latum</name>
    <dbReference type="NCBI Taxonomy" id="60516"/>
    <lineage>
        <taxon>Eukaryota</taxon>
        <taxon>Metazoa</taxon>
        <taxon>Spiralia</taxon>
        <taxon>Lophotrochozoa</taxon>
        <taxon>Platyhelminthes</taxon>
        <taxon>Cestoda</taxon>
        <taxon>Eucestoda</taxon>
        <taxon>Diphyllobothriidea</taxon>
        <taxon>Diphyllobothriidae</taxon>
        <taxon>Dibothriocephalus</taxon>
    </lineage>
</organism>
<dbReference type="EMBL" id="UYRU01070457">
    <property type="protein sequence ID" value="VDN19789.1"/>
    <property type="molecule type" value="Genomic_DNA"/>
</dbReference>
<reference evidence="1 2" key="1">
    <citation type="submission" date="2018-11" db="EMBL/GenBank/DDBJ databases">
        <authorList>
            <consortium name="Pathogen Informatics"/>
        </authorList>
    </citation>
    <scope>NUCLEOTIDE SEQUENCE [LARGE SCALE GENOMIC DNA]</scope>
</reference>
<protein>
    <submittedName>
        <fullName evidence="1">Uncharacterized protein</fullName>
    </submittedName>
</protein>
<name>A0A3P7PIQ2_DIBLA</name>
<dbReference type="Proteomes" id="UP000281553">
    <property type="component" value="Unassembled WGS sequence"/>
</dbReference>
<evidence type="ECO:0000313" key="1">
    <source>
        <dbReference type="EMBL" id="VDN19789.1"/>
    </source>
</evidence>
<accession>A0A3P7PIQ2</accession>
<evidence type="ECO:0000313" key="2">
    <source>
        <dbReference type="Proteomes" id="UP000281553"/>
    </source>
</evidence>
<gene>
    <name evidence="1" type="ORF">DILT_LOCUS13488</name>
</gene>
<sequence length="44" mass="4535">MAANTGQPICKAGIHDCVDSPNGSFCRSEQIAVKAPGLTADECK</sequence>
<keyword evidence="2" id="KW-1185">Reference proteome</keyword>